<evidence type="ECO:0000313" key="1">
    <source>
        <dbReference type="EMBL" id="MBM7129543.1"/>
    </source>
</evidence>
<comment type="caution">
    <text evidence="1">The sequence shown here is derived from an EMBL/GenBank/DDBJ whole genome shotgun (WGS) entry which is preliminary data.</text>
</comment>
<dbReference type="Proteomes" id="UP001430193">
    <property type="component" value="Unassembled WGS sequence"/>
</dbReference>
<gene>
    <name evidence="1" type="ORF">ISS99_08405</name>
</gene>
<protein>
    <recommendedName>
        <fullName evidence="3">Lipocalin-like domain-containing protein</fullName>
    </recommendedName>
</protein>
<organism evidence="1 2">
    <name type="scientific">Dyella mobilis</name>
    <dbReference type="NCBI Taxonomy" id="1849582"/>
    <lineage>
        <taxon>Bacteria</taxon>
        <taxon>Pseudomonadati</taxon>
        <taxon>Pseudomonadota</taxon>
        <taxon>Gammaproteobacteria</taxon>
        <taxon>Lysobacterales</taxon>
        <taxon>Rhodanobacteraceae</taxon>
        <taxon>Dyella</taxon>
    </lineage>
</organism>
<keyword evidence="2" id="KW-1185">Reference proteome</keyword>
<accession>A0ABS2KEE5</accession>
<reference evidence="1" key="1">
    <citation type="submission" date="2020-10" db="EMBL/GenBank/DDBJ databases">
        <title>Phylogeny of dyella-like bacteria.</title>
        <authorList>
            <person name="Fu J."/>
        </authorList>
    </citation>
    <scope>NUCLEOTIDE SEQUENCE</scope>
    <source>
        <strain evidence="1">DHON07</strain>
    </source>
</reference>
<evidence type="ECO:0000313" key="2">
    <source>
        <dbReference type="Proteomes" id="UP001430193"/>
    </source>
</evidence>
<name>A0ABS2KEE5_9GAMM</name>
<dbReference type="EMBL" id="JADIKF010000038">
    <property type="protein sequence ID" value="MBM7129543.1"/>
    <property type="molecule type" value="Genomic_DNA"/>
</dbReference>
<dbReference type="RefSeq" id="WP_204631161.1">
    <property type="nucleotide sequence ID" value="NZ_BSOC01000003.1"/>
</dbReference>
<evidence type="ECO:0008006" key="3">
    <source>
        <dbReference type="Google" id="ProtNLM"/>
    </source>
</evidence>
<proteinExistence type="predicted"/>
<sequence>MIERLVSSYVPGRIVTTGKTAQLGWLIFRAAKVGQAFIFATMLILTSCASDSVSVRLAKSEVVGTYYFGDGIGPGEELVLHSNGTFDSTISGDLITKPVGSGGTWTLDAEKITFHDAVLARGGKPFHTFALTQTYKNQIVLIPGDDAKRKHVSLNFVYRKQPDK</sequence>